<evidence type="ECO:0000313" key="2">
    <source>
        <dbReference type="Proteomes" id="UP000076532"/>
    </source>
</evidence>
<dbReference type="AlphaFoldDB" id="A0A166HVD4"/>
<gene>
    <name evidence="1" type="ORF">FIBSPDRAFT_568327</name>
</gene>
<accession>A0A166HVD4</accession>
<evidence type="ECO:0000313" key="1">
    <source>
        <dbReference type="EMBL" id="KZP19280.1"/>
    </source>
</evidence>
<keyword evidence="2" id="KW-1185">Reference proteome</keyword>
<proteinExistence type="predicted"/>
<organism evidence="1 2">
    <name type="scientific">Athelia psychrophila</name>
    <dbReference type="NCBI Taxonomy" id="1759441"/>
    <lineage>
        <taxon>Eukaryota</taxon>
        <taxon>Fungi</taxon>
        <taxon>Dikarya</taxon>
        <taxon>Basidiomycota</taxon>
        <taxon>Agaricomycotina</taxon>
        <taxon>Agaricomycetes</taxon>
        <taxon>Agaricomycetidae</taxon>
        <taxon>Atheliales</taxon>
        <taxon>Atheliaceae</taxon>
        <taxon>Athelia</taxon>
    </lineage>
</organism>
<dbReference type="Proteomes" id="UP000076532">
    <property type="component" value="Unassembled WGS sequence"/>
</dbReference>
<dbReference type="EMBL" id="KV417565">
    <property type="protein sequence ID" value="KZP19280.1"/>
    <property type="molecule type" value="Genomic_DNA"/>
</dbReference>
<name>A0A166HVD4_9AGAM</name>
<protein>
    <submittedName>
        <fullName evidence="1">Uncharacterized protein</fullName>
    </submittedName>
</protein>
<reference evidence="1 2" key="1">
    <citation type="journal article" date="2016" name="Mol. Biol. Evol.">
        <title>Comparative Genomics of Early-Diverging Mushroom-Forming Fungi Provides Insights into the Origins of Lignocellulose Decay Capabilities.</title>
        <authorList>
            <person name="Nagy L.G."/>
            <person name="Riley R."/>
            <person name="Tritt A."/>
            <person name="Adam C."/>
            <person name="Daum C."/>
            <person name="Floudas D."/>
            <person name="Sun H."/>
            <person name="Yadav J.S."/>
            <person name="Pangilinan J."/>
            <person name="Larsson K.H."/>
            <person name="Matsuura K."/>
            <person name="Barry K."/>
            <person name="Labutti K."/>
            <person name="Kuo R."/>
            <person name="Ohm R.A."/>
            <person name="Bhattacharya S.S."/>
            <person name="Shirouzu T."/>
            <person name="Yoshinaga Y."/>
            <person name="Martin F.M."/>
            <person name="Grigoriev I.V."/>
            <person name="Hibbett D.S."/>
        </authorList>
    </citation>
    <scope>NUCLEOTIDE SEQUENCE [LARGE SCALE GENOMIC DNA]</scope>
    <source>
        <strain evidence="1 2">CBS 109695</strain>
    </source>
</reference>
<sequence length="89" mass="9818">MEAAHICSYREAARLAHGCHLQRVGPTDRSTKGIQTFRLQISKHISHMFGGGHLCSLGPEQLRGTNNNIGMTRLHVIVILTFLLTVTPT</sequence>